<evidence type="ECO:0000256" key="4">
    <source>
        <dbReference type="ARBA" id="ARBA00022630"/>
    </source>
</evidence>
<keyword evidence="6 15" id="KW-0808">Transferase</keyword>
<feature type="domain" description="Riboflavin kinase" evidence="16">
    <location>
        <begin position="192"/>
        <end position="319"/>
    </location>
</feature>
<keyword evidence="7 15" id="KW-0548">Nucleotidyltransferase</keyword>
<evidence type="ECO:0000313" key="18">
    <source>
        <dbReference type="Proteomes" id="UP000384372"/>
    </source>
</evidence>
<dbReference type="GO" id="GO:0006747">
    <property type="term" value="P:FAD biosynthetic process"/>
    <property type="evidence" value="ECO:0007669"/>
    <property type="project" value="UniProtKB-UniRule"/>
</dbReference>
<dbReference type="GO" id="GO:0008531">
    <property type="term" value="F:riboflavin kinase activity"/>
    <property type="evidence" value="ECO:0007669"/>
    <property type="project" value="UniProtKB-UniRule"/>
</dbReference>
<dbReference type="InterPro" id="IPR023465">
    <property type="entry name" value="Riboflavin_kinase_dom_sf"/>
</dbReference>
<keyword evidence="9 15" id="KW-0418">Kinase</keyword>
<evidence type="ECO:0000256" key="3">
    <source>
        <dbReference type="ARBA" id="ARBA00005201"/>
    </source>
</evidence>
<dbReference type="AlphaFoldDB" id="A0A6A7W7K8"/>
<dbReference type="CDD" id="cd02064">
    <property type="entry name" value="FAD_synthetase_N"/>
    <property type="match status" value="1"/>
</dbReference>
<dbReference type="Pfam" id="PF06574">
    <property type="entry name" value="FAD_syn"/>
    <property type="match status" value="1"/>
</dbReference>
<comment type="pathway">
    <text evidence="2 15">Cofactor biosynthesis; FAD biosynthesis; FAD from FMN: step 1/1.</text>
</comment>
<dbReference type="PIRSF" id="PIRSF004491">
    <property type="entry name" value="FAD_Synth"/>
    <property type="match status" value="1"/>
</dbReference>
<evidence type="ECO:0000256" key="9">
    <source>
        <dbReference type="ARBA" id="ARBA00022777"/>
    </source>
</evidence>
<keyword evidence="4 15" id="KW-0285">Flavoprotein</keyword>
<dbReference type="Gene3D" id="2.40.30.30">
    <property type="entry name" value="Riboflavin kinase-like"/>
    <property type="match status" value="1"/>
</dbReference>
<name>A0A6A7W7K8_9BACT</name>
<comment type="pathway">
    <text evidence="3 15">Cofactor biosynthesis; FMN biosynthesis; FMN from riboflavin (ATP route): step 1/1.</text>
</comment>
<protein>
    <recommendedName>
        <fullName evidence="15">Riboflavin biosynthesis protein</fullName>
    </recommendedName>
    <domain>
        <recommendedName>
            <fullName evidence="15">Riboflavin kinase</fullName>
            <ecNumber evidence="15">2.7.1.26</ecNumber>
        </recommendedName>
        <alternativeName>
            <fullName evidence="15">Flavokinase</fullName>
        </alternativeName>
    </domain>
    <domain>
        <recommendedName>
            <fullName evidence="15">FMN adenylyltransferase</fullName>
            <ecNumber evidence="15">2.7.7.2</ecNumber>
        </recommendedName>
        <alternativeName>
            <fullName evidence="15">FAD pyrophosphorylase</fullName>
        </alternativeName>
        <alternativeName>
            <fullName evidence="15">FAD synthase</fullName>
        </alternativeName>
    </domain>
</protein>
<keyword evidence="8 15" id="KW-0547">Nucleotide-binding</keyword>
<accession>A0A6A7W7K8</accession>
<evidence type="ECO:0000256" key="10">
    <source>
        <dbReference type="ARBA" id="ARBA00022827"/>
    </source>
</evidence>
<dbReference type="UniPathway" id="UPA00277">
    <property type="reaction ID" value="UER00407"/>
</dbReference>
<dbReference type="PANTHER" id="PTHR22749:SF6">
    <property type="entry name" value="RIBOFLAVIN KINASE"/>
    <property type="match status" value="1"/>
</dbReference>
<evidence type="ECO:0000256" key="6">
    <source>
        <dbReference type="ARBA" id="ARBA00022679"/>
    </source>
</evidence>
<dbReference type="GO" id="GO:0005524">
    <property type="term" value="F:ATP binding"/>
    <property type="evidence" value="ECO:0007669"/>
    <property type="project" value="UniProtKB-UniRule"/>
</dbReference>
<comment type="catalytic activity">
    <reaction evidence="13 15">
        <text>riboflavin + ATP = FMN + ADP + H(+)</text>
        <dbReference type="Rhea" id="RHEA:14357"/>
        <dbReference type="ChEBI" id="CHEBI:15378"/>
        <dbReference type="ChEBI" id="CHEBI:30616"/>
        <dbReference type="ChEBI" id="CHEBI:57986"/>
        <dbReference type="ChEBI" id="CHEBI:58210"/>
        <dbReference type="ChEBI" id="CHEBI:456216"/>
        <dbReference type="EC" id="2.7.1.26"/>
    </reaction>
</comment>
<dbReference type="InterPro" id="IPR015865">
    <property type="entry name" value="Riboflavin_kinase_bac/euk"/>
</dbReference>
<dbReference type="EC" id="2.7.1.26" evidence="15"/>
<comment type="similarity">
    <text evidence="15">Belongs to the ribF family.</text>
</comment>
<evidence type="ECO:0000256" key="5">
    <source>
        <dbReference type="ARBA" id="ARBA00022643"/>
    </source>
</evidence>
<dbReference type="NCBIfam" id="NF004162">
    <property type="entry name" value="PRK05627.1-5"/>
    <property type="match status" value="1"/>
</dbReference>
<keyword evidence="11 15" id="KW-0067">ATP-binding</keyword>
<organism evidence="17 18">
    <name type="scientific">Segatella copri</name>
    <dbReference type="NCBI Taxonomy" id="165179"/>
    <lineage>
        <taxon>Bacteria</taxon>
        <taxon>Pseudomonadati</taxon>
        <taxon>Bacteroidota</taxon>
        <taxon>Bacteroidia</taxon>
        <taxon>Bacteroidales</taxon>
        <taxon>Prevotellaceae</taxon>
        <taxon>Segatella</taxon>
    </lineage>
</organism>
<dbReference type="SUPFAM" id="SSF52374">
    <property type="entry name" value="Nucleotidylyl transferase"/>
    <property type="match status" value="1"/>
</dbReference>
<evidence type="ECO:0000256" key="15">
    <source>
        <dbReference type="PIRNR" id="PIRNR004491"/>
    </source>
</evidence>
<dbReference type="InterPro" id="IPR014729">
    <property type="entry name" value="Rossmann-like_a/b/a_fold"/>
</dbReference>
<keyword evidence="10 15" id="KW-0274">FAD</keyword>
<evidence type="ECO:0000259" key="16">
    <source>
        <dbReference type="SMART" id="SM00904"/>
    </source>
</evidence>
<reference evidence="17 18" key="1">
    <citation type="submission" date="2019-09" db="EMBL/GenBank/DDBJ databases">
        <title>Distinct polysaccharide growth profiles of human intestinal Prevotella copri isolates.</title>
        <authorList>
            <person name="Fehlner-Peach H."/>
            <person name="Magnabosco C."/>
            <person name="Raghavan V."/>
            <person name="Scher J.U."/>
            <person name="Tett A."/>
            <person name="Cox L.M."/>
            <person name="Gottsegen C."/>
            <person name="Watters A."/>
            <person name="Wiltshire- Gordon J.D."/>
            <person name="Segata N."/>
            <person name="Bonneau R."/>
            <person name="Littman D.R."/>
        </authorList>
    </citation>
    <scope>NUCLEOTIDE SEQUENCE [LARGE SCALE GENOMIC DNA]</scope>
    <source>
        <strain evidence="18">iAQ1173</strain>
    </source>
</reference>
<evidence type="ECO:0000256" key="13">
    <source>
        <dbReference type="ARBA" id="ARBA00047880"/>
    </source>
</evidence>
<dbReference type="RefSeq" id="WP_158462298.1">
    <property type="nucleotide sequence ID" value="NZ_VZAD01000004.1"/>
</dbReference>
<dbReference type="Proteomes" id="UP000384372">
    <property type="component" value="Unassembled WGS sequence"/>
</dbReference>
<dbReference type="Gene3D" id="3.40.50.620">
    <property type="entry name" value="HUPs"/>
    <property type="match status" value="1"/>
</dbReference>
<evidence type="ECO:0000256" key="1">
    <source>
        <dbReference type="ARBA" id="ARBA00002121"/>
    </source>
</evidence>
<dbReference type="InterPro" id="IPR002606">
    <property type="entry name" value="Riboflavin_kinase_bac"/>
</dbReference>
<dbReference type="InterPro" id="IPR023468">
    <property type="entry name" value="Riboflavin_kinase"/>
</dbReference>
<dbReference type="FunFam" id="2.40.30.30:FF:000003">
    <property type="entry name" value="Riboflavin biosynthesis protein"/>
    <property type="match status" value="1"/>
</dbReference>
<sequence length="325" mass="37191">MKTVYYTIQDGCRLKDGTAVKSLKPCVATIGFFDGVHRGHQYLIRQLVEKAHSQGLEATIITFDEHPRKVLQSDYQPELLSTLDSKLLLLSRTDIDNVVVLHFDKEMASLSAREFMSRVLCDHLCVRALFIGYDHRFGRNREETFDDYVRYGREMNMEVVRNDAFQLDGINVSSSVIRSFLREGEVELANMCLGYPYTIVGKVVNGFHEGRKLGFPTANIDISHLCQMIPAAGVYAVKVRLEQGMEMKWGMMNIGTRPTFGGKRTTIETHIFHFDGDIYGQLLLVSFVHRIRGERKFESPEELAEQLREDEETVVALLQKDKENE</sequence>
<dbReference type="FunFam" id="3.40.50.620:FF:000021">
    <property type="entry name" value="Riboflavin biosynthesis protein"/>
    <property type="match status" value="1"/>
</dbReference>
<dbReference type="NCBIfam" id="TIGR00083">
    <property type="entry name" value="ribF"/>
    <property type="match status" value="1"/>
</dbReference>
<comment type="caution">
    <text evidence="17">The sequence shown here is derived from an EMBL/GenBank/DDBJ whole genome shotgun (WGS) entry which is preliminary data.</text>
</comment>
<dbReference type="EC" id="2.7.7.2" evidence="15"/>
<dbReference type="GO" id="GO:0003919">
    <property type="term" value="F:FMN adenylyltransferase activity"/>
    <property type="evidence" value="ECO:0007669"/>
    <property type="project" value="UniProtKB-UniRule"/>
</dbReference>
<dbReference type="SMART" id="SM00904">
    <property type="entry name" value="Flavokinase"/>
    <property type="match status" value="1"/>
</dbReference>
<dbReference type="PANTHER" id="PTHR22749">
    <property type="entry name" value="RIBOFLAVIN KINASE/FMN ADENYLYLTRANSFERASE"/>
    <property type="match status" value="1"/>
</dbReference>
<proteinExistence type="inferred from homology"/>
<evidence type="ECO:0000256" key="11">
    <source>
        <dbReference type="ARBA" id="ARBA00022840"/>
    </source>
</evidence>
<dbReference type="NCBIfam" id="NF004160">
    <property type="entry name" value="PRK05627.1-3"/>
    <property type="match status" value="1"/>
</dbReference>
<dbReference type="EMBL" id="VZAD01000004">
    <property type="protein sequence ID" value="MQP10444.1"/>
    <property type="molecule type" value="Genomic_DNA"/>
</dbReference>
<gene>
    <name evidence="17" type="ORF">F7D20_00330</name>
</gene>
<evidence type="ECO:0000256" key="12">
    <source>
        <dbReference type="ARBA" id="ARBA00023268"/>
    </source>
</evidence>
<evidence type="ECO:0000256" key="14">
    <source>
        <dbReference type="ARBA" id="ARBA00049494"/>
    </source>
</evidence>
<evidence type="ECO:0000256" key="8">
    <source>
        <dbReference type="ARBA" id="ARBA00022741"/>
    </source>
</evidence>
<keyword evidence="12" id="KW-0511">Multifunctional enzyme</keyword>
<dbReference type="OrthoDB" id="9803667at2"/>
<dbReference type="Pfam" id="PF01687">
    <property type="entry name" value="Flavokinase"/>
    <property type="match status" value="1"/>
</dbReference>
<evidence type="ECO:0000256" key="2">
    <source>
        <dbReference type="ARBA" id="ARBA00004726"/>
    </source>
</evidence>
<dbReference type="GO" id="GO:0009231">
    <property type="term" value="P:riboflavin biosynthetic process"/>
    <property type="evidence" value="ECO:0007669"/>
    <property type="project" value="InterPro"/>
</dbReference>
<dbReference type="SUPFAM" id="SSF82114">
    <property type="entry name" value="Riboflavin kinase-like"/>
    <property type="match status" value="1"/>
</dbReference>
<dbReference type="GO" id="GO:0009398">
    <property type="term" value="P:FMN biosynthetic process"/>
    <property type="evidence" value="ECO:0007669"/>
    <property type="project" value="UniProtKB-UniRule"/>
</dbReference>
<evidence type="ECO:0000256" key="7">
    <source>
        <dbReference type="ARBA" id="ARBA00022695"/>
    </source>
</evidence>
<comment type="catalytic activity">
    <reaction evidence="14 15">
        <text>FMN + ATP + H(+) = FAD + diphosphate</text>
        <dbReference type="Rhea" id="RHEA:17237"/>
        <dbReference type="ChEBI" id="CHEBI:15378"/>
        <dbReference type="ChEBI" id="CHEBI:30616"/>
        <dbReference type="ChEBI" id="CHEBI:33019"/>
        <dbReference type="ChEBI" id="CHEBI:57692"/>
        <dbReference type="ChEBI" id="CHEBI:58210"/>
        <dbReference type="EC" id="2.7.7.2"/>
    </reaction>
</comment>
<dbReference type="UniPathway" id="UPA00276">
    <property type="reaction ID" value="UER00406"/>
</dbReference>
<keyword evidence="18" id="KW-1185">Reference proteome</keyword>
<evidence type="ECO:0000313" key="17">
    <source>
        <dbReference type="EMBL" id="MQP10444.1"/>
    </source>
</evidence>
<dbReference type="InterPro" id="IPR015864">
    <property type="entry name" value="FAD_synthase"/>
</dbReference>
<keyword evidence="5 15" id="KW-0288">FMN</keyword>
<comment type="function">
    <text evidence="1">Catalyzes the phosphorylation of riboflavin to FMN followed by the adenylation of FMN to FAD.</text>
</comment>